<gene>
    <name evidence="2" type="ORF">FSB_LOCUS9440</name>
</gene>
<dbReference type="AlphaFoldDB" id="A0A2N9F357"/>
<evidence type="ECO:0000259" key="1">
    <source>
        <dbReference type="PROSITE" id="PS50188"/>
    </source>
</evidence>
<name>A0A2N9F357_FAGSY</name>
<dbReference type="InterPro" id="IPR043136">
    <property type="entry name" value="B30.2/SPRY_sf"/>
</dbReference>
<organism evidence="2">
    <name type="scientific">Fagus sylvatica</name>
    <name type="common">Beechnut</name>
    <dbReference type="NCBI Taxonomy" id="28930"/>
    <lineage>
        <taxon>Eukaryota</taxon>
        <taxon>Viridiplantae</taxon>
        <taxon>Streptophyta</taxon>
        <taxon>Embryophyta</taxon>
        <taxon>Tracheophyta</taxon>
        <taxon>Spermatophyta</taxon>
        <taxon>Magnoliopsida</taxon>
        <taxon>eudicotyledons</taxon>
        <taxon>Gunneridae</taxon>
        <taxon>Pentapetalae</taxon>
        <taxon>rosids</taxon>
        <taxon>fabids</taxon>
        <taxon>Fagales</taxon>
        <taxon>Fagaceae</taxon>
        <taxon>Fagus</taxon>
    </lineage>
</organism>
<dbReference type="InterPro" id="IPR013320">
    <property type="entry name" value="ConA-like_dom_sf"/>
</dbReference>
<dbReference type="InterPro" id="IPR044736">
    <property type="entry name" value="Gid1/RanBPM/SPLA_SPRY"/>
</dbReference>
<proteinExistence type="predicted"/>
<dbReference type="PANTHER" id="PTHR12864">
    <property type="entry name" value="RAN BINDING PROTEIN 9-RELATED"/>
    <property type="match status" value="1"/>
</dbReference>
<reference evidence="2" key="1">
    <citation type="submission" date="2018-02" db="EMBL/GenBank/DDBJ databases">
        <authorList>
            <person name="Cohen D.B."/>
            <person name="Kent A.D."/>
        </authorList>
    </citation>
    <scope>NUCLEOTIDE SEQUENCE</scope>
</reference>
<dbReference type="SUPFAM" id="SSF49899">
    <property type="entry name" value="Concanavalin A-like lectins/glucanases"/>
    <property type="match status" value="1"/>
</dbReference>
<dbReference type="InterPro" id="IPR003877">
    <property type="entry name" value="SPRY_dom"/>
</dbReference>
<dbReference type="PROSITE" id="PS50188">
    <property type="entry name" value="B302_SPRY"/>
    <property type="match status" value="1"/>
</dbReference>
<dbReference type="InterPro" id="IPR001870">
    <property type="entry name" value="B30.2/SPRY"/>
</dbReference>
<dbReference type="EMBL" id="OIVN01000524">
    <property type="protein sequence ID" value="SPC81558.1"/>
    <property type="molecule type" value="Genomic_DNA"/>
</dbReference>
<evidence type="ECO:0000313" key="2">
    <source>
        <dbReference type="EMBL" id="SPC81558.1"/>
    </source>
</evidence>
<accession>A0A2N9F357</accession>
<dbReference type="Pfam" id="PF00622">
    <property type="entry name" value="SPRY"/>
    <property type="match status" value="1"/>
</dbReference>
<dbReference type="CDD" id="cd12885">
    <property type="entry name" value="SPRY_RanBP_like"/>
    <property type="match status" value="1"/>
</dbReference>
<dbReference type="InterPro" id="IPR050618">
    <property type="entry name" value="Ubq-SigPath_Reg"/>
</dbReference>
<dbReference type="Gene3D" id="2.60.120.920">
    <property type="match status" value="1"/>
</dbReference>
<feature type="domain" description="B30.2/SPRY" evidence="1">
    <location>
        <begin position="35"/>
        <end position="184"/>
    </location>
</feature>
<protein>
    <recommendedName>
        <fullName evidence="1">B30.2/SPRY domain-containing protein</fullName>
    </recommendedName>
</protein>
<sequence>MTNNNNNNNNNNSNSGSKNQLQEMVGSYFLELARGTSKMKEENMEEDMGDEEAPTELNTINSSGGFLVVSTDKLSVKYTSVNLHGHDVGVVQASKPAPVKRLVYYFEIFVKDAGTKGQIAIGFTTDTFKMRRQPGWEAHSWGYHGDDGLLYRGQGKGEAFGPTYTTNDIVGAGINYASQEFFFT</sequence>